<dbReference type="Proteomes" id="UP000324639">
    <property type="component" value="Chromosome Bgt_-09"/>
</dbReference>
<dbReference type="InterPro" id="IPR036397">
    <property type="entry name" value="RNaseH_sf"/>
</dbReference>
<proteinExistence type="predicted"/>
<dbReference type="GO" id="GO:0003676">
    <property type="term" value="F:nucleic acid binding"/>
    <property type="evidence" value="ECO:0007669"/>
    <property type="project" value="InterPro"/>
</dbReference>
<reference evidence="1 2" key="1">
    <citation type="submission" date="2018-08" db="EMBL/GenBank/DDBJ databases">
        <authorList>
            <person name="Muller C M."/>
        </authorList>
    </citation>
    <scope>NUCLEOTIDE SEQUENCE [LARGE SCALE GENOMIC DNA]</scope>
</reference>
<evidence type="ECO:0000313" key="2">
    <source>
        <dbReference type="Proteomes" id="UP000324639"/>
    </source>
</evidence>
<dbReference type="Gene3D" id="3.30.420.10">
    <property type="entry name" value="Ribonuclease H-like superfamily/Ribonuclease H"/>
    <property type="match status" value="1"/>
</dbReference>
<keyword evidence="2" id="KW-1185">Reference proteome</keyword>
<name>A0A9X9MNQ8_BLUGR</name>
<accession>A0A9X9MNQ8</accession>
<gene>
    <name evidence="1" type="ORF">BGT96224V316_LOCUS7551</name>
</gene>
<evidence type="ECO:0000313" key="1">
    <source>
        <dbReference type="EMBL" id="VDB93961.1"/>
    </source>
</evidence>
<dbReference type="AlphaFoldDB" id="A0A9X9MNQ8"/>
<sequence length="75" mass="8369">MFWGCFAGPEKGLCLFWEKECGSIISQKYCGKIVPIIDGTVSMRPWLSLMQDNASAHAAAITMEDISQRLIQPTF</sequence>
<protein>
    <submittedName>
        <fullName evidence="1">Bgt-20109</fullName>
    </submittedName>
</protein>
<dbReference type="EMBL" id="LR026992">
    <property type="protein sequence ID" value="VDB93961.1"/>
    <property type="molecule type" value="Genomic_DNA"/>
</dbReference>
<organism evidence="1 2">
    <name type="scientific">Blumeria graminis f. sp. tritici</name>
    <dbReference type="NCBI Taxonomy" id="62690"/>
    <lineage>
        <taxon>Eukaryota</taxon>
        <taxon>Fungi</taxon>
        <taxon>Dikarya</taxon>
        <taxon>Ascomycota</taxon>
        <taxon>Pezizomycotina</taxon>
        <taxon>Leotiomycetes</taxon>
        <taxon>Erysiphales</taxon>
        <taxon>Erysiphaceae</taxon>
        <taxon>Blumeria</taxon>
    </lineage>
</organism>